<reference evidence="2" key="1">
    <citation type="submission" date="2021-01" db="EMBL/GenBank/DDBJ databases">
        <authorList>
            <person name="Corre E."/>
            <person name="Pelletier E."/>
            <person name="Niang G."/>
            <person name="Scheremetjew M."/>
            <person name="Finn R."/>
            <person name="Kale V."/>
            <person name="Holt S."/>
            <person name="Cochrane G."/>
            <person name="Meng A."/>
            <person name="Brown T."/>
            <person name="Cohen L."/>
        </authorList>
    </citation>
    <scope>NUCLEOTIDE SEQUENCE</scope>
    <source>
        <strain evidence="2">Pbaha01</strain>
    </source>
</reference>
<dbReference type="AlphaFoldDB" id="A0A7S0FNW1"/>
<dbReference type="EMBL" id="HBEG01032163">
    <property type="protein sequence ID" value="CAD8369962.1"/>
    <property type="molecule type" value="Transcribed_RNA"/>
</dbReference>
<feature type="compositionally biased region" description="Polar residues" evidence="1">
    <location>
        <begin position="115"/>
        <end position="127"/>
    </location>
</feature>
<gene>
    <name evidence="2" type="ORF">PBAH0796_LOCUS19616</name>
</gene>
<accession>A0A7S0FNW1</accession>
<name>A0A7S0FNW1_9DINO</name>
<feature type="region of interest" description="Disordered" evidence="1">
    <location>
        <begin position="95"/>
        <end position="146"/>
    </location>
</feature>
<organism evidence="2">
    <name type="scientific">Pyrodinium bahamense</name>
    <dbReference type="NCBI Taxonomy" id="73915"/>
    <lineage>
        <taxon>Eukaryota</taxon>
        <taxon>Sar</taxon>
        <taxon>Alveolata</taxon>
        <taxon>Dinophyceae</taxon>
        <taxon>Gonyaulacales</taxon>
        <taxon>Pyrocystaceae</taxon>
        <taxon>Pyrodinium</taxon>
    </lineage>
</organism>
<protein>
    <submittedName>
        <fullName evidence="2">Uncharacterized protein</fullName>
    </submittedName>
</protein>
<evidence type="ECO:0000313" key="2">
    <source>
        <dbReference type="EMBL" id="CAD8369962.1"/>
    </source>
</evidence>
<sequence length="365" mass="41473">MPSYADGPPGRVPSSAPEAEGELLDWLAELRWQNDRRWDPLAFERCDPWVAEEPGAAAAAAEQRLLGLKEVRRHNRERLEDAEWRLRYALAEARQSKAASRVATPHATPRGGSLASPSRPASVQRSRPQGRPRSAPSQGAASAVPCRAAEEDLAEAYARTLEHRCRANNWVSETCPYDPNPDVTKPWKMHQNAIMREKRVQEQVMRGFAESGWHPYKEWVRRRDHRERHRSLCIRMKMAAILSQLQTDKENELADRLKSMFANEVEDRPEALVSAEHLKPEELEKVAREGLEQALKDGDEDELVAAIRLGELAHLEESDLEQARRTLGVLQRLKHAACSPTSRTRTRVQSVLRDRREVCRSAAFS</sequence>
<evidence type="ECO:0000256" key="1">
    <source>
        <dbReference type="SAM" id="MobiDB-lite"/>
    </source>
</evidence>
<proteinExistence type="predicted"/>